<dbReference type="EMBL" id="KL596781">
    <property type="protein sequence ID" value="KER25280.1"/>
    <property type="molecule type" value="Genomic_DNA"/>
</dbReference>
<dbReference type="KEGG" id="ovi:T265_14234"/>
<dbReference type="CDD" id="cd00136">
    <property type="entry name" value="PDZ_canonical"/>
    <property type="match status" value="1"/>
</dbReference>
<feature type="region of interest" description="Disordered" evidence="1">
    <location>
        <begin position="379"/>
        <end position="408"/>
    </location>
</feature>
<evidence type="ECO:0000259" key="2">
    <source>
        <dbReference type="PROSITE" id="PS50106"/>
    </source>
</evidence>
<reference evidence="3 4" key="1">
    <citation type="submission" date="2013-11" db="EMBL/GenBank/DDBJ databases">
        <title>Opisthorchis viverrini - life in the bile duct.</title>
        <authorList>
            <person name="Young N.D."/>
            <person name="Nagarajan N."/>
            <person name="Lin S.J."/>
            <person name="Korhonen P.K."/>
            <person name="Jex A.R."/>
            <person name="Hall R.S."/>
            <person name="Safavi-Hemami H."/>
            <person name="Kaewkong W."/>
            <person name="Bertrand D."/>
            <person name="Gao S."/>
            <person name="Seet Q."/>
            <person name="Wongkham S."/>
            <person name="Teh B.T."/>
            <person name="Wongkham C."/>
            <person name="Intapan P.M."/>
            <person name="Maleewong W."/>
            <person name="Yang X."/>
            <person name="Hu M."/>
            <person name="Wang Z."/>
            <person name="Hofmann A."/>
            <person name="Sternberg P.W."/>
            <person name="Tan P."/>
            <person name="Wang J."/>
            <person name="Gasser R.B."/>
        </authorList>
    </citation>
    <scope>NUCLEOTIDE SEQUENCE [LARGE SCALE GENOMIC DNA]</scope>
</reference>
<evidence type="ECO:0000256" key="1">
    <source>
        <dbReference type="SAM" id="MobiDB-lite"/>
    </source>
</evidence>
<proteinExistence type="predicted"/>
<name>A0A074ZPN3_OPIVI</name>
<feature type="non-terminal residue" evidence="3">
    <location>
        <position position="1"/>
    </location>
</feature>
<dbReference type="GeneID" id="20328400"/>
<dbReference type="PROSITE" id="PS50106">
    <property type="entry name" value="PDZ"/>
    <property type="match status" value="3"/>
</dbReference>
<organism evidence="3 4">
    <name type="scientific">Opisthorchis viverrini</name>
    <name type="common">Southeast Asian liver fluke</name>
    <dbReference type="NCBI Taxonomy" id="6198"/>
    <lineage>
        <taxon>Eukaryota</taxon>
        <taxon>Metazoa</taxon>
        <taxon>Spiralia</taxon>
        <taxon>Lophotrochozoa</taxon>
        <taxon>Platyhelminthes</taxon>
        <taxon>Trematoda</taxon>
        <taxon>Digenea</taxon>
        <taxon>Opisthorchiida</taxon>
        <taxon>Opisthorchiata</taxon>
        <taxon>Opisthorchiidae</taxon>
        <taxon>Opisthorchis</taxon>
    </lineage>
</organism>
<dbReference type="STRING" id="6198.A0A074ZPN3"/>
<sequence length="882" mass="99268">KFREKRHLRLSRCTSHVSAVISSELYEQCSKILQTMKASDIQQELSDLLTQSHVQPPRPGLPPLSSDALKLRVEEIRTTDATEFYLIQLPEPSPSQPFRRSGLILRQHLVDGEIKNLFVAGVERGSPADRAYNIKCGDQLLAIVGFPLDWRTLTQLRYGLLTSPEVQTLKSNANLFELAEHLLDEPYRRSVRNNGSVSSEQIKAPSLIVARNPRLAKQRESQAEDIKRKQSNEGPQLFHETVLQVDPNSPNLGIQLGFDKSHNAIHVISIQPHSQAGLDGILKDGDRVVEVNYQDIQQLPAPEALKRIKAMCHKANFVHIKVLRPIITRENSTSSSIAGKLHPIYEARLLLSGLNFVVIFIGYRYSSIWSAARRIEKSELQESVEGPESPADTRRSFRPERSDSTVTAVAVPAAEEDDLTEDHWNRRTAYWKSLFPESTKILIVEYDTEDSVCGLGLGIEGTMEKDTEHDLPRPHHYVIDVLPDSPVELRENVKPGDELLEVNKIILYEMDHLEVAKVLHEIPSHGYLIFGRHDITNVDILSPIHPRQHVNIVRESEETLKLRASTPEETTEALDSSTYSDGSDIVCPQPNDTGSRSSSSDATSDIDTCSPMDKVIFFKARGLHEAVQSRETKSVVLDDVDEVLELPQRHQNIYRERRELPVHIELKERPQSAVVSNVPLDPDGCLFSRLPMPARVASIQSPPPSVSQLPLRPRDFAFTRRRVKSQVTDDLPPPEVKFHNDEQCFSVHIFKQCGEFLGLELDAENGGPKGIRLMSITPGSALHRVIEKQRQPGSCYRVTSMVEPRVSSRLPLPEPGDWIVGVAGCNFRHRSEFQARLLLRRLVLESGSFEIRYIPSEPSAPLCKQAWNGVHSEPDLSRVSDQ</sequence>
<feature type="region of interest" description="Disordered" evidence="1">
    <location>
        <begin position="213"/>
        <end position="233"/>
    </location>
</feature>
<feature type="compositionally biased region" description="Basic and acidic residues" evidence="1">
    <location>
        <begin position="217"/>
        <end position="231"/>
    </location>
</feature>
<gene>
    <name evidence="3" type="ORF">T265_14234</name>
</gene>
<feature type="region of interest" description="Disordered" evidence="1">
    <location>
        <begin position="561"/>
        <end position="605"/>
    </location>
</feature>
<dbReference type="OrthoDB" id="6022711at2759"/>
<dbReference type="RefSeq" id="XP_009170969.1">
    <property type="nucleotide sequence ID" value="XM_009172705.1"/>
</dbReference>
<dbReference type="Proteomes" id="UP000054324">
    <property type="component" value="Unassembled WGS sequence"/>
</dbReference>
<feature type="domain" description="PDZ" evidence="2">
    <location>
        <begin position="441"/>
        <end position="534"/>
    </location>
</feature>
<evidence type="ECO:0000313" key="4">
    <source>
        <dbReference type="Proteomes" id="UP000054324"/>
    </source>
</evidence>
<dbReference type="InterPro" id="IPR036034">
    <property type="entry name" value="PDZ_sf"/>
</dbReference>
<dbReference type="Gene3D" id="2.30.42.10">
    <property type="match status" value="3"/>
</dbReference>
<keyword evidence="4" id="KW-1185">Reference proteome</keyword>
<dbReference type="PANTHER" id="PTHR19964:SF92">
    <property type="entry name" value="PATJ HOMOLOG"/>
    <property type="match status" value="1"/>
</dbReference>
<accession>A0A074ZPN3</accession>
<feature type="domain" description="PDZ" evidence="2">
    <location>
        <begin position="240"/>
        <end position="309"/>
    </location>
</feature>
<evidence type="ECO:0000313" key="3">
    <source>
        <dbReference type="EMBL" id="KER25280.1"/>
    </source>
</evidence>
<dbReference type="PANTHER" id="PTHR19964">
    <property type="entry name" value="MULTIPLE PDZ DOMAIN PROTEIN"/>
    <property type="match status" value="1"/>
</dbReference>
<dbReference type="SMART" id="SM00228">
    <property type="entry name" value="PDZ"/>
    <property type="match status" value="4"/>
</dbReference>
<feature type="compositionally biased region" description="Low complexity" evidence="1">
    <location>
        <begin position="592"/>
        <end position="605"/>
    </location>
</feature>
<dbReference type="CTD" id="20328400"/>
<protein>
    <recommendedName>
        <fullName evidence="2">PDZ domain-containing protein</fullName>
    </recommendedName>
</protein>
<dbReference type="InterPro" id="IPR051342">
    <property type="entry name" value="PDZ_scaffold"/>
</dbReference>
<feature type="compositionally biased region" description="Basic and acidic residues" evidence="1">
    <location>
        <begin position="391"/>
        <end position="403"/>
    </location>
</feature>
<dbReference type="Pfam" id="PF00595">
    <property type="entry name" value="PDZ"/>
    <property type="match status" value="2"/>
</dbReference>
<feature type="domain" description="PDZ" evidence="2">
    <location>
        <begin position="86"/>
        <end position="148"/>
    </location>
</feature>
<dbReference type="AlphaFoldDB" id="A0A074ZPN3"/>
<dbReference type="SUPFAM" id="SSF50156">
    <property type="entry name" value="PDZ domain-like"/>
    <property type="match status" value="3"/>
</dbReference>
<dbReference type="InterPro" id="IPR001478">
    <property type="entry name" value="PDZ"/>
</dbReference>